<dbReference type="Pfam" id="PF00895">
    <property type="entry name" value="ATP-synt_8"/>
    <property type="match status" value="1"/>
</dbReference>
<evidence type="ECO:0000256" key="2">
    <source>
        <dbReference type="ARBA" id="ARBA00008892"/>
    </source>
</evidence>
<dbReference type="InterPro" id="IPR050635">
    <property type="entry name" value="ATPase_protein_8"/>
</dbReference>
<reference evidence="16" key="1">
    <citation type="submission" date="2015-03" db="EMBL/GenBank/DDBJ databases">
        <title>Next generation sequencing yields the complete mitochondrial genome of the Banded angelfish, Apolemichthys arcuatus (Teleostei: Pomacanthidae).</title>
        <authorList>
            <person name="Shen K.-N."/>
            <person name="Hsiao C.-D."/>
        </authorList>
    </citation>
    <scope>NUCLEOTIDE SEQUENCE</scope>
    <source>
        <tissue evidence="16">Muscle</tissue>
    </source>
</reference>
<dbReference type="InterPro" id="IPR001421">
    <property type="entry name" value="ATP8_metazoa"/>
</dbReference>
<evidence type="ECO:0000256" key="8">
    <source>
        <dbReference type="ARBA" id="ARBA00023065"/>
    </source>
</evidence>
<evidence type="ECO:0000313" key="16">
    <source>
        <dbReference type="EMBL" id="ALD61629.1"/>
    </source>
</evidence>
<comment type="subunit">
    <text evidence="13">Component of the ATP synthase complex composed at least of ATP5F1A/subunit alpha, ATP5F1B/subunit beta, ATP5MC1/subunit c (homooctomer), MT-ATP6/subunit a, MT-ATP8/subunit 8, ATP5ME/subunit e, ATP5MF/subunit f, ATP5MG/subunit g, ATP5MK/subunit k, ATP5MJ/subunit j, ATP5F1C/subunit gamma, ATP5F1D/subunit delta, ATP5F1E/subunit epsilon, ATP5PF/subunit F6, ATP5PB/subunit b, ATP5PD/subunit d, ATP5PO/subunit OSCP. ATP synthase complex consists of a soluble F(1) head domain (subunits alpha(3) and beta(3)) - the catalytic core - and a membrane F(0) domain - the membrane proton channel (subunits c, a, 8, e, f, g, k and j). These two domains are linked by a central stalk (subunits gamma, delta, and epsilon) rotating inside the F1 region and a stationary peripheral stalk (subunits F6, b, d, and OSCP).</text>
</comment>
<evidence type="ECO:0000256" key="5">
    <source>
        <dbReference type="ARBA" id="ARBA00022692"/>
    </source>
</evidence>
<evidence type="ECO:0000256" key="14">
    <source>
        <dbReference type="RuleBase" id="RU003661"/>
    </source>
</evidence>
<keyword evidence="3 14" id="KW-0813">Transport</keyword>
<evidence type="ECO:0000256" key="1">
    <source>
        <dbReference type="ARBA" id="ARBA00004304"/>
    </source>
</evidence>
<evidence type="ECO:0000256" key="6">
    <source>
        <dbReference type="ARBA" id="ARBA00022781"/>
    </source>
</evidence>
<keyword evidence="11" id="KW-0066">ATP synthesis</keyword>
<accession>A0A1S5PM26</accession>
<feature type="transmembrane region" description="Helical" evidence="15">
    <location>
        <begin position="6"/>
        <end position="24"/>
    </location>
</feature>
<evidence type="ECO:0000256" key="3">
    <source>
        <dbReference type="ARBA" id="ARBA00022448"/>
    </source>
</evidence>
<keyword evidence="6 14" id="KW-0375">Hydrogen ion transport</keyword>
<evidence type="ECO:0000256" key="9">
    <source>
        <dbReference type="ARBA" id="ARBA00023128"/>
    </source>
</evidence>
<dbReference type="EMBL" id="KP965871">
    <property type="protein sequence ID" value="ALD61629.1"/>
    <property type="molecule type" value="Genomic_DNA"/>
</dbReference>
<evidence type="ECO:0000256" key="15">
    <source>
        <dbReference type="SAM" id="Phobius"/>
    </source>
</evidence>
<evidence type="ECO:0000256" key="13">
    <source>
        <dbReference type="ARBA" id="ARBA00064647"/>
    </source>
</evidence>
<dbReference type="PANTHER" id="PTHR39937:SF1">
    <property type="entry name" value="ATP SYNTHASE PROTEIN 8"/>
    <property type="match status" value="1"/>
</dbReference>
<dbReference type="GO" id="GO:0045259">
    <property type="term" value="C:proton-transporting ATP synthase complex"/>
    <property type="evidence" value="ECO:0007669"/>
    <property type="project" value="UniProtKB-KW"/>
</dbReference>
<keyword evidence="9 14" id="KW-0496">Mitochondrion</keyword>
<comment type="subcellular location">
    <subcellularLocation>
        <location evidence="1 14">Mitochondrion membrane</location>
        <topology evidence="1 14">Single-pass membrane protein</topology>
    </subcellularLocation>
</comment>
<organism evidence="16">
    <name type="scientific">Apolemichthys arcuatus</name>
    <name type="common">bandit angelfish</name>
    <dbReference type="NCBI Taxonomy" id="1474870"/>
    <lineage>
        <taxon>Eukaryota</taxon>
        <taxon>Metazoa</taxon>
        <taxon>Chordata</taxon>
        <taxon>Craniata</taxon>
        <taxon>Vertebrata</taxon>
        <taxon>Euteleostomi</taxon>
        <taxon>Actinopterygii</taxon>
        <taxon>Neopterygii</taxon>
        <taxon>Teleostei</taxon>
        <taxon>Neoteleostei</taxon>
        <taxon>Acanthomorphata</taxon>
        <taxon>Eupercaria</taxon>
        <taxon>Pomacanthidae</taxon>
        <taxon>Apolemichthys</taxon>
    </lineage>
</organism>
<evidence type="ECO:0000256" key="11">
    <source>
        <dbReference type="ARBA" id="ARBA00023310"/>
    </source>
</evidence>
<proteinExistence type="inferred from homology"/>
<name>A0A1S5PM26_9TELE</name>
<evidence type="ECO:0000256" key="7">
    <source>
        <dbReference type="ARBA" id="ARBA00022989"/>
    </source>
</evidence>
<keyword evidence="4 14" id="KW-0138">CF(0)</keyword>
<comment type="function">
    <text evidence="12">Subunit 8, of the mitochondrial membrane ATP synthase complex (F(1)F(0) ATP synthase or Complex V) that produces ATP from ADP in the presence of a proton gradient across the membrane which is generated by electron transport complexes of the respiratory chain. ATP synthase complex consist of a soluble F(1) head domain - the catalytic core - and a membrane F(1) domain - the membrane proton channel. These two domains are linked by a central stalk rotating inside the F(1) region and a stationary peripheral stalk. During catalysis, ATP synthesis in the catalytic domain of F(1) is coupled via a rotary mechanism of the central stalk subunits to proton translocation. In vivo, can only synthesize ATP although its ATP hydrolase activity can be activated artificially in vitro. Part of the complex F(0) domain.</text>
</comment>
<evidence type="ECO:0000256" key="4">
    <source>
        <dbReference type="ARBA" id="ARBA00022547"/>
    </source>
</evidence>
<keyword evidence="10 15" id="KW-0472">Membrane</keyword>
<sequence>MPQLNPNPWFAILMFTWLVFLYYIPLKIAGHAFPCEPIVYHPEFEQPETWVWPWP</sequence>
<gene>
    <name evidence="16" type="primary">ATP8</name>
</gene>
<keyword evidence="7 15" id="KW-1133">Transmembrane helix</keyword>
<dbReference type="PANTHER" id="PTHR39937">
    <property type="entry name" value="ATP SYNTHASE PROTEIN 8"/>
    <property type="match status" value="1"/>
</dbReference>
<dbReference type="GO" id="GO:0015986">
    <property type="term" value="P:proton motive force-driven ATP synthesis"/>
    <property type="evidence" value="ECO:0007669"/>
    <property type="project" value="InterPro"/>
</dbReference>
<geneLocation type="mitochondrion" evidence="16"/>
<evidence type="ECO:0000256" key="12">
    <source>
        <dbReference type="ARBA" id="ARBA00053067"/>
    </source>
</evidence>
<comment type="similarity">
    <text evidence="2 14">Belongs to the ATPase protein 8 family.</text>
</comment>
<dbReference type="AlphaFoldDB" id="A0A1S5PM26"/>
<evidence type="ECO:0000256" key="10">
    <source>
        <dbReference type="ARBA" id="ARBA00023136"/>
    </source>
</evidence>
<dbReference type="GO" id="GO:0031966">
    <property type="term" value="C:mitochondrial membrane"/>
    <property type="evidence" value="ECO:0007669"/>
    <property type="project" value="UniProtKB-SubCell"/>
</dbReference>
<protein>
    <recommendedName>
        <fullName evidence="14">ATP synthase complex subunit 8</fullName>
    </recommendedName>
</protein>
<keyword evidence="8 14" id="KW-0406">Ion transport</keyword>
<dbReference type="GO" id="GO:0015078">
    <property type="term" value="F:proton transmembrane transporter activity"/>
    <property type="evidence" value="ECO:0007669"/>
    <property type="project" value="InterPro"/>
</dbReference>
<keyword evidence="5 14" id="KW-0812">Transmembrane</keyword>